<evidence type="ECO:0000313" key="3">
    <source>
        <dbReference type="EMBL" id="KAK9768549.1"/>
    </source>
</evidence>
<evidence type="ECO:0000256" key="1">
    <source>
        <dbReference type="SAM" id="MobiDB-lite"/>
    </source>
</evidence>
<feature type="compositionally biased region" description="Polar residues" evidence="1">
    <location>
        <begin position="287"/>
        <end position="314"/>
    </location>
</feature>
<feature type="region of interest" description="Disordered" evidence="1">
    <location>
        <begin position="187"/>
        <end position="220"/>
    </location>
</feature>
<accession>A0ABR2X463</accession>
<feature type="compositionally biased region" description="Basic and acidic residues" evidence="1">
    <location>
        <begin position="340"/>
        <end position="354"/>
    </location>
</feature>
<dbReference type="Proteomes" id="UP001479436">
    <property type="component" value="Unassembled WGS sequence"/>
</dbReference>
<dbReference type="EMBL" id="JASJQH010000014">
    <property type="protein sequence ID" value="KAK9768549.1"/>
    <property type="molecule type" value="Genomic_DNA"/>
</dbReference>
<comment type="caution">
    <text evidence="3">The sequence shown here is derived from an EMBL/GenBank/DDBJ whole genome shotgun (WGS) entry which is preliminary data.</text>
</comment>
<feature type="compositionally biased region" description="Polar residues" evidence="1">
    <location>
        <begin position="842"/>
        <end position="855"/>
    </location>
</feature>
<reference evidence="3 4" key="1">
    <citation type="submission" date="2023-04" db="EMBL/GenBank/DDBJ databases">
        <title>Genome of Basidiobolus ranarum AG-B5.</title>
        <authorList>
            <person name="Stajich J.E."/>
            <person name="Carter-House D."/>
            <person name="Gryganskyi A."/>
        </authorList>
    </citation>
    <scope>NUCLEOTIDE SEQUENCE [LARGE SCALE GENOMIC DNA]</scope>
    <source>
        <strain evidence="3 4">AG-B5</strain>
    </source>
</reference>
<protein>
    <recommendedName>
        <fullName evidence="2">HAM1-like N-terminal domain-containing protein</fullName>
    </recommendedName>
</protein>
<feature type="region of interest" description="Disordered" evidence="1">
    <location>
        <begin position="258"/>
        <end position="354"/>
    </location>
</feature>
<keyword evidence="4" id="KW-1185">Reference proteome</keyword>
<feature type="region of interest" description="Disordered" evidence="1">
    <location>
        <begin position="1"/>
        <end position="33"/>
    </location>
</feature>
<feature type="region of interest" description="Disordered" evidence="1">
    <location>
        <begin position="821"/>
        <end position="866"/>
    </location>
</feature>
<evidence type="ECO:0000313" key="4">
    <source>
        <dbReference type="Proteomes" id="UP001479436"/>
    </source>
</evidence>
<dbReference type="PANTHER" id="PTHR31138">
    <property type="entry name" value="CHROMOSOME 19, WHOLE GENOME SHOTGUN SEQUENCE"/>
    <property type="match status" value="1"/>
</dbReference>
<dbReference type="InterPro" id="IPR045967">
    <property type="entry name" value="HAM1-like_N"/>
</dbReference>
<feature type="domain" description="HAM1-like N-terminal" evidence="2">
    <location>
        <begin position="28"/>
        <end position="737"/>
    </location>
</feature>
<sequence length="866" mass="96587">MTSNSSKDHSTRVNDTTKVGVPGETLPPKSGTHQEKVIRRKEHLEEMGQALQEGRLPTTNQINQGLDKLTANNNLHGLASDMSPEGKRMMANAERLVESTQLLLAEKNDNDQLQNIVYHSGQAGQNMKGGDDINGVKSELAGAAGDTKNLAVDGAESISRVAWLIVTSSQFRRLINDVTNILQETVTSNVPGHPGQSGETTIDPRTGHSTYPNTNDIQAGNNDGVYPQTQGIHTGNHEGTYPHTQDIHTQSQDIVHPHTQGIHTGNQDGAYPNTHATSFEKRDRSSMDNTVPSAQSNLTGNTIRNEGLTHSSAGSHIEPSMSDPSYHPHDLTQAQGVPDSVHHGQDREMTPEEARDNLRSTLKDTMAPAYFNTKEAARPYVHKAEQGEISPLDAAVGVAKEMHSGLQQKVANMQLSPDQRTHLMQRVKAIFREVQGNPDFQTAVDELLSIFSTLKDHGRHATNTVSETAAAKHEVAEDDVSVARENARELVENFAGQKSLDPLLMAFRDLSNKVDEDPHLGEFLQDIKTFVHRSIREYDYVDRPGYTDDANRIVERGHAIMEGKYRGLFTRITDELSNFNLALKSDKTTKRFVRDLEAFARDLFLDESGNPTFKYDLVKDFAKLIPVIAEKMDYVPLPRVEQSDEKMDVVLDNVVIQCSNILPNFVHIKTDTVVDTNLHAEQNVRNKVYVKLSHVQVKVKDAAFYYRMKTFPKMTDVGYIDVEMPEDGIELDLLLNTNPAKGKKAHLYEVLDCNTRVNDLKLKIHGSKHSTRYKLLAPFINSKVKKIIEQMVPQKLTEMLVDIDNRIALATEQTLMNIERKNAESKVNPSPMKPSKTDHTTEWSSDAYNPQQSAHLTHGTDKMTKI</sequence>
<dbReference type="PANTHER" id="PTHR31138:SF1">
    <property type="entry name" value="PDZ DOMAIN-CONTAINING PROTEIN"/>
    <property type="match status" value="1"/>
</dbReference>
<dbReference type="Pfam" id="PF19343">
    <property type="entry name" value="HAM1_N"/>
    <property type="match status" value="1"/>
</dbReference>
<dbReference type="Gene3D" id="3.15.10.10">
    <property type="entry name" value="Bactericidal permeability-increasing protein, domain 1"/>
    <property type="match status" value="1"/>
</dbReference>
<feature type="compositionally biased region" description="Polar residues" evidence="1">
    <location>
        <begin position="207"/>
        <end position="220"/>
    </location>
</feature>
<gene>
    <name evidence="3" type="ORF">K7432_000758</name>
</gene>
<dbReference type="InterPro" id="IPR017943">
    <property type="entry name" value="Bactericidal_perm-incr_a/b_dom"/>
</dbReference>
<feature type="compositionally biased region" description="Basic and acidic residues" evidence="1">
    <location>
        <begin position="1"/>
        <end position="12"/>
    </location>
</feature>
<proteinExistence type="predicted"/>
<dbReference type="SUPFAM" id="SSF55394">
    <property type="entry name" value="Bactericidal permeability-increasing protein, BPI"/>
    <property type="match status" value="1"/>
</dbReference>
<evidence type="ECO:0000259" key="2">
    <source>
        <dbReference type="Pfam" id="PF19343"/>
    </source>
</evidence>
<organism evidence="3 4">
    <name type="scientific">Basidiobolus ranarum</name>
    <dbReference type="NCBI Taxonomy" id="34480"/>
    <lineage>
        <taxon>Eukaryota</taxon>
        <taxon>Fungi</taxon>
        <taxon>Fungi incertae sedis</taxon>
        <taxon>Zoopagomycota</taxon>
        <taxon>Entomophthoromycotina</taxon>
        <taxon>Basidiobolomycetes</taxon>
        <taxon>Basidiobolales</taxon>
        <taxon>Basidiobolaceae</taxon>
        <taxon>Basidiobolus</taxon>
    </lineage>
</organism>
<name>A0ABR2X463_9FUNG</name>